<dbReference type="AlphaFoldDB" id="A0A4X2MEU1"/>
<feature type="compositionally biased region" description="Polar residues" evidence="8">
    <location>
        <begin position="376"/>
        <end position="388"/>
    </location>
</feature>
<comment type="subcellular location">
    <subcellularLocation>
        <location evidence="6">Cytoplasmic vesicle</location>
        <location evidence="6">Autophagosome</location>
    </subcellularLocation>
    <subcellularLocation>
        <location evidence="6">Cytoplasm</location>
        <location evidence="6">Cytosol</location>
    </subcellularLocation>
    <subcellularLocation>
        <location evidence="6">Mitochondrion</location>
    </subcellularLocation>
</comment>
<reference evidence="10" key="2">
    <citation type="submission" date="2025-08" db="UniProtKB">
        <authorList>
            <consortium name="Ensembl"/>
        </authorList>
    </citation>
    <scope>IDENTIFICATION</scope>
</reference>
<sequence length="702" mass="77051">MAEDAPSLKGAFDILHQAGQDKLLYLKHKLKAPRPGSKASSFLHTMVLLTLGQETEARIILDSLRGDKVALSVARTWEGTGPLLNQEDLLSCEEQADIRLAVARIYQLLVEEKLCEASSRNQAYQAAIQALSLCHDARLDSILAEAQSQCGQDIHGAESFQMLRSDVSCLPVSSAPACRVSSHPWPIKARSDFLATESLPLSLRSTGSPASFASNLQISQSPTLPFLTHQPQKRSPRGPSKLCEDPPTNSTQDPEPQARQEPEEMSWPCSDPAASLPVQLNSSASVVSDSRVPSSSTPPSPTTPVAPETSTHSPVECFKALSDPTSLQPASVKPAETLVSKDSFRVLPELPPMSVPPAGEGKATPLPVQESDFPKKTTSPRPPISTQDPSPSPWSSLPSGPELDTGQRFFSFVILHAQEDEDIALRVRDTLESLGVPDGTTFCEEFQVPGRFELRCLQDAIDNSAFTVLLLTKHFDCRMSLHQVHVALMNSLTRSEKENSVIPFFPRESTLKSAKVSPLLKGLVSLDESSPVFSKKVSSTFNPRRLQAQREVWKKQQEIRAIQEQTQQMAEDRERVSQKESALSDLAYHYSLLQQQLQNLTLAFPNQASFAQGYRMPMPHPWACSFPPQFTTAPSAFQPNHLIPPMSFPPGPISNPQLDPQGAGAQPLIIHNAHMVQLGLNNYMWGRREGQGPNEEERTEGE</sequence>
<dbReference type="InterPro" id="IPR000157">
    <property type="entry name" value="TIR_dom"/>
</dbReference>
<evidence type="ECO:0000256" key="5">
    <source>
        <dbReference type="ARBA" id="ARBA00023198"/>
    </source>
</evidence>
<dbReference type="GO" id="GO:0005776">
    <property type="term" value="C:autophagosome"/>
    <property type="evidence" value="ECO:0007669"/>
    <property type="project" value="UniProtKB-SubCell"/>
</dbReference>
<feature type="domain" description="TIR" evidence="9">
    <location>
        <begin position="408"/>
        <end position="566"/>
    </location>
</feature>
<evidence type="ECO:0000256" key="3">
    <source>
        <dbReference type="ARBA" id="ARBA00022588"/>
    </source>
</evidence>
<keyword evidence="6" id="KW-0496">Mitochondrion</keyword>
<evidence type="ECO:0000256" key="6">
    <source>
        <dbReference type="PIRNR" id="PIRNR037744"/>
    </source>
</evidence>
<dbReference type="PROSITE" id="PS50104">
    <property type="entry name" value="TIR"/>
    <property type="match status" value="1"/>
</dbReference>
<dbReference type="Pfam" id="PF12721">
    <property type="entry name" value="RHIM"/>
    <property type="match status" value="1"/>
</dbReference>
<dbReference type="GO" id="GO:0043123">
    <property type="term" value="P:positive regulation of canonical NF-kappaB signal transduction"/>
    <property type="evidence" value="ECO:0007669"/>
    <property type="project" value="TreeGrafter"/>
</dbReference>
<keyword evidence="6" id="KW-0053">Apoptosis</keyword>
<dbReference type="GO" id="GO:0006954">
    <property type="term" value="P:inflammatory response"/>
    <property type="evidence" value="ECO:0007669"/>
    <property type="project" value="UniProtKB-KW"/>
</dbReference>
<accession>A0A4X2MEU1</accession>
<dbReference type="OMA" id="TRHGWQD"/>
<dbReference type="STRING" id="29139.ENSVURP00010032230"/>
<keyword evidence="3 6" id="KW-0399">Innate immunity</keyword>
<dbReference type="CTD" id="148022"/>
<reference evidence="11" key="1">
    <citation type="submission" date="2018-12" db="EMBL/GenBank/DDBJ databases">
        <authorList>
            <person name="Yazar S."/>
        </authorList>
    </citation>
    <scope>NUCLEOTIDE SEQUENCE [LARGE SCALE GENOMIC DNA]</scope>
</reference>
<comment type="subunit">
    <text evidence="6">Homodimer. Found in a multi-helicase-TICAM1 complex at least composed of DHX36, DDX1, DDX21 and TICAM1.</text>
</comment>
<evidence type="ECO:0000256" key="4">
    <source>
        <dbReference type="ARBA" id="ARBA00022859"/>
    </source>
</evidence>
<dbReference type="GO" id="GO:0035666">
    <property type="term" value="P:TRIF-dependent toll-like receptor signaling pathway"/>
    <property type="evidence" value="ECO:0007669"/>
    <property type="project" value="InterPro"/>
</dbReference>
<dbReference type="Gene3D" id="1.25.40.780">
    <property type="match status" value="1"/>
</dbReference>
<dbReference type="RefSeq" id="XP_027706783.1">
    <property type="nucleotide sequence ID" value="XM_027850982.1"/>
</dbReference>
<keyword evidence="11" id="KW-1185">Reference proteome</keyword>
<dbReference type="InterPro" id="IPR046946">
    <property type="entry name" value="TCAM1/2"/>
</dbReference>
<comment type="function">
    <text evidence="6">Involved in innate immunity against invading pathogens. Adapter used by TLR3, TLR4 (through TICAM2) and TLR5 to mediate NF-kappa-B and interferon-regulatory factor (IRF) activation, and to induce apoptosis. Ligand binding to these receptors results in TRIF recruitment through its TIR domain. Distinct protein-interaction motifs allow recruitment of the effector proteins TBK1, TRAF6 and RIPK1, which in turn, lead to the activation of transcription factors IRF3 and IRF7, NF-kappa-B and FADD respectively. Phosphorylation by TBK1 on the pLxIS motif leads to recruitment and subsequent activation of the transcription factor IRF3 to induce expression of type I interferon and exert a potent immunity against invading pathogens. Component of a multi-helicase-TICAM1 complex that acts as a cytoplasmic sensor of viral double-stranded RNA (dsRNA) and plays a role in the activation of a cascade of antiviral responses including the induction of pro-inflammatory cytokines.</text>
</comment>
<dbReference type="GO" id="GO:0043330">
    <property type="term" value="P:response to exogenous dsRNA"/>
    <property type="evidence" value="ECO:0007669"/>
    <property type="project" value="UniProtKB-UniRule"/>
</dbReference>
<dbReference type="GO" id="GO:0051607">
    <property type="term" value="P:defense response to virus"/>
    <property type="evidence" value="ECO:0007669"/>
    <property type="project" value="UniProtKB-UniRule"/>
</dbReference>
<evidence type="ECO:0000313" key="10">
    <source>
        <dbReference type="Ensembl" id="ENSVURP00010032230.1"/>
    </source>
</evidence>
<keyword evidence="7" id="KW-0175">Coiled coil</keyword>
<dbReference type="RefSeq" id="XP_027706785.1">
    <property type="nucleotide sequence ID" value="XM_027850984.1"/>
</dbReference>
<feature type="region of interest" description="Disordered" evidence="8">
    <location>
        <begin position="350"/>
        <end position="400"/>
    </location>
</feature>
<dbReference type="GeneTree" id="ENSGT00940000162411"/>
<dbReference type="GO" id="GO:0005739">
    <property type="term" value="C:mitochondrion"/>
    <property type="evidence" value="ECO:0007669"/>
    <property type="project" value="UniProtKB-SubCell"/>
</dbReference>
<keyword evidence="2" id="KW-0597">Phosphoprotein</keyword>
<dbReference type="PANTHER" id="PTHR47230:SF1">
    <property type="entry name" value="TIR DOMAIN-CONTAINING ADAPTER MOLECULE 1"/>
    <property type="match status" value="1"/>
</dbReference>
<organism evidence="10 11">
    <name type="scientific">Vombatus ursinus</name>
    <name type="common">Common wombat</name>
    <dbReference type="NCBI Taxonomy" id="29139"/>
    <lineage>
        <taxon>Eukaryota</taxon>
        <taxon>Metazoa</taxon>
        <taxon>Chordata</taxon>
        <taxon>Craniata</taxon>
        <taxon>Vertebrata</taxon>
        <taxon>Euteleostomi</taxon>
        <taxon>Mammalia</taxon>
        <taxon>Metatheria</taxon>
        <taxon>Diprotodontia</taxon>
        <taxon>Vombatidae</taxon>
        <taxon>Vombatus</taxon>
    </lineage>
</organism>
<evidence type="ECO:0000256" key="7">
    <source>
        <dbReference type="SAM" id="Coils"/>
    </source>
</evidence>
<keyword evidence="1 6" id="KW-0963">Cytoplasm</keyword>
<dbReference type="GO" id="GO:0032481">
    <property type="term" value="P:positive regulation of type I interferon production"/>
    <property type="evidence" value="ECO:0007669"/>
    <property type="project" value="TreeGrafter"/>
</dbReference>
<keyword evidence="6" id="KW-0968">Cytoplasmic vesicle</keyword>
<dbReference type="GO" id="GO:0035591">
    <property type="term" value="F:signaling adaptor activity"/>
    <property type="evidence" value="ECO:0007669"/>
    <property type="project" value="TreeGrafter"/>
</dbReference>
<dbReference type="GeneID" id="114035047"/>
<dbReference type="GO" id="GO:0045087">
    <property type="term" value="P:innate immune response"/>
    <property type="evidence" value="ECO:0007669"/>
    <property type="project" value="UniProtKB-UniRule"/>
</dbReference>
<proteinExistence type="predicted"/>
<dbReference type="SUPFAM" id="SSF52200">
    <property type="entry name" value="Toll/Interleukin receptor TIR domain"/>
    <property type="match status" value="1"/>
</dbReference>
<protein>
    <recommendedName>
        <fullName evidence="6">TIR domain-containing adapter molecule 1</fullName>
        <shortName evidence="6">TICAM-1</shortName>
    </recommendedName>
</protein>
<dbReference type="FunFam" id="1.25.40.780:FF:000001">
    <property type="entry name" value="TIR domain-containing adapter molecule 1"/>
    <property type="match status" value="1"/>
</dbReference>
<dbReference type="GO" id="GO:0006915">
    <property type="term" value="P:apoptotic process"/>
    <property type="evidence" value="ECO:0007669"/>
    <property type="project" value="UniProtKB-KW"/>
</dbReference>
<reference evidence="10" key="3">
    <citation type="submission" date="2025-09" db="UniProtKB">
        <authorList>
            <consortium name="Ensembl"/>
        </authorList>
    </citation>
    <scope>IDENTIFICATION</scope>
</reference>
<evidence type="ECO:0000256" key="1">
    <source>
        <dbReference type="ARBA" id="ARBA00022490"/>
    </source>
</evidence>
<dbReference type="Ensembl" id="ENSVURT00010036701.1">
    <property type="protein sequence ID" value="ENSVURP00010032230.1"/>
    <property type="gene ID" value="ENSVURG00010024597.1"/>
</dbReference>
<feature type="coiled-coil region" evidence="7">
    <location>
        <begin position="545"/>
        <end position="582"/>
    </location>
</feature>
<dbReference type="InterPro" id="IPR035897">
    <property type="entry name" value="Toll_tir_struct_dom_sf"/>
</dbReference>
<keyword evidence="5 6" id="KW-0395">Inflammatory response</keyword>
<name>A0A4X2MEU1_VOMUR</name>
<evidence type="ECO:0000259" key="9">
    <source>
        <dbReference type="PROSITE" id="PS50104"/>
    </source>
</evidence>
<dbReference type="GO" id="GO:0005768">
    <property type="term" value="C:endosome"/>
    <property type="evidence" value="ECO:0007669"/>
    <property type="project" value="TreeGrafter"/>
</dbReference>
<dbReference type="Pfam" id="PF17798">
    <property type="entry name" value="TRIF-NTD"/>
    <property type="match status" value="1"/>
</dbReference>
<dbReference type="Gene3D" id="3.40.50.10140">
    <property type="entry name" value="Toll/interleukin-1 receptor homology (TIR) domain"/>
    <property type="match status" value="1"/>
</dbReference>
<dbReference type="Proteomes" id="UP000314987">
    <property type="component" value="Unassembled WGS sequence"/>
</dbReference>
<comment type="domain">
    <text evidence="6">The N-terminal region is essential for activation of the IFNB promoter activity.</text>
</comment>
<keyword evidence="4 6" id="KW-0391">Immunity</keyword>
<feature type="region of interest" description="Disordered" evidence="8">
    <location>
        <begin position="222"/>
        <end position="312"/>
    </location>
</feature>
<evidence type="ECO:0000256" key="8">
    <source>
        <dbReference type="SAM" id="MobiDB-lite"/>
    </source>
</evidence>
<evidence type="ECO:0000256" key="2">
    <source>
        <dbReference type="ARBA" id="ARBA00022553"/>
    </source>
</evidence>
<feature type="compositionally biased region" description="Low complexity" evidence="8">
    <location>
        <begin position="282"/>
        <end position="295"/>
    </location>
</feature>
<dbReference type="PANTHER" id="PTHR47230">
    <property type="entry name" value="TIR DOMAIN-CONTAINING ADAPTER MOLECULE 1"/>
    <property type="match status" value="1"/>
</dbReference>
<dbReference type="RefSeq" id="XP_027706782.1">
    <property type="nucleotide sequence ID" value="XM_027850981.1"/>
</dbReference>
<evidence type="ECO:0000313" key="11">
    <source>
        <dbReference type="Proteomes" id="UP000314987"/>
    </source>
</evidence>
<dbReference type="InterPro" id="IPR025735">
    <property type="entry name" value="RHIM"/>
</dbReference>
<dbReference type="GO" id="GO:0005829">
    <property type="term" value="C:cytosol"/>
    <property type="evidence" value="ECO:0007669"/>
    <property type="project" value="UniProtKB-SubCell"/>
</dbReference>
<gene>
    <name evidence="10" type="primary">TICAM1</name>
</gene>
<dbReference type="OrthoDB" id="9906976at2759"/>
<dbReference type="InterPro" id="IPR040886">
    <property type="entry name" value="TRIF_N"/>
</dbReference>
<dbReference type="RefSeq" id="XP_027706781.1">
    <property type="nucleotide sequence ID" value="XM_027850980.1"/>
</dbReference>